<evidence type="ECO:0000259" key="1">
    <source>
        <dbReference type="Pfam" id="PF00326"/>
    </source>
</evidence>
<keyword evidence="2" id="KW-0378">Hydrolase</keyword>
<dbReference type="InterPro" id="IPR001375">
    <property type="entry name" value="Peptidase_S9_cat"/>
</dbReference>
<dbReference type="STRING" id="675864.SAMN04489747_3904"/>
<dbReference type="PANTHER" id="PTHR43056">
    <property type="entry name" value="PEPTIDASE S9 PROLYL OLIGOPEPTIDASE"/>
    <property type="match status" value="1"/>
</dbReference>
<evidence type="ECO:0000313" key="2">
    <source>
        <dbReference type="EMBL" id="SDE61421.1"/>
    </source>
</evidence>
<keyword evidence="2" id="KW-0031">Aminopeptidase</keyword>
<keyword evidence="2" id="KW-0645">Protease</keyword>
<dbReference type="GO" id="GO:0008236">
    <property type="term" value="F:serine-type peptidase activity"/>
    <property type="evidence" value="ECO:0007669"/>
    <property type="project" value="InterPro"/>
</dbReference>
<dbReference type="InterPro" id="IPR029058">
    <property type="entry name" value="AB_hydrolase_fold"/>
</dbReference>
<dbReference type="OrthoDB" id="128799at2"/>
<accession>A0A1G7ECP2</accession>
<protein>
    <submittedName>
        <fullName evidence="2">Dipeptidyl aminopeptidase/acylaminoacyl peptidase</fullName>
    </submittedName>
</protein>
<feature type="domain" description="Peptidase S9 prolyl oligopeptidase catalytic" evidence="1">
    <location>
        <begin position="429"/>
        <end position="634"/>
    </location>
</feature>
<dbReference type="EMBL" id="LT629688">
    <property type="protein sequence ID" value="SDE61421.1"/>
    <property type="molecule type" value="Genomic_DNA"/>
</dbReference>
<keyword evidence="3" id="KW-1185">Reference proteome</keyword>
<dbReference type="Gene3D" id="2.120.10.30">
    <property type="entry name" value="TolB, C-terminal domain"/>
    <property type="match status" value="1"/>
</dbReference>
<dbReference type="RefSeq" id="WP_090595803.1">
    <property type="nucleotide sequence ID" value="NZ_LT629688.1"/>
</dbReference>
<proteinExistence type="predicted"/>
<dbReference type="InterPro" id="IPR050585">
    <property type="entry name" value="Xaa-Pro_dipeptidyl-ppase/CocE"/>
</dbReference>
<organism evidence="2 3">
    <name type="scientific">Auraticoccus monumenti</name>
    <dbReference type="NCBI Taxonomy" id="675864"/>
    <lineage>
        <taxon>Bacteria</taxon>
        <taxon>Bacillati</taxon>
        <taxon>Actinomycetota</taxon>
        <taxon>Actinomycetes</taxon>
        <taxon>Propionibacteriales</taxon>
        <taxon>Propionibacteriaceae</taxon>
        <taxon>Auraticoccus</taxon>
    </lineage>
</organism>
<dbReference type="GO" id="GO:0004177">
    <property type="term" value="F:aminopeptidase activity"/>
    <property type="evidence" value="ECO:0007669"/>
    <property type="project" value="UniProtKB-KW"/>
</dbReference>
<sequence length="641" mass="68375">MTTDPAPRVLPAGTWPSPVSAEVLSRSVSFADLVSAGDHLLWTRTDPTSGAMRLHRWDPSDGVRALGDLDVRSRVHEYGGGAVVTGPSPDGSALVVDTAAQRLHRVGPDGSSEPVTPETGATVRWAVGHRLDGSRLVVVRETHDGGSALEVRNELVLLDAADGTQHVLVGDRDFVAAPRVGPDGWLAWLAWDHPDMPWDGAALWAGRLEGTALVDVRRVAGGDGSAVSEAAWWGADLLLTEDSSGFWELQHHDLTTGRTTALTDGGADLGHPRWVLGGDALAVLGDTVVAVRTREASSDLVRIDLHRGGDGVAVEVHDWPTATGQVWELVVHEGAVVTREVDPDGRQALRRRGLDGSLTPLDELEPVTSRPGDLGEVVPVAVGEGGERTHAFLHLPANADATTPEGTAPPLVVFLHGGPTSHTLPVRSSAIAFWTTRGFAVADVNYRGSTGFGRDYRNAMRGRWGEIEVADVIAVATELGRRGLVDADRMAVRGGSAGGFTVLAVLTSEQHPFACGTSFFGVADLAALAADTHKFESRYLDRMVGPLPEAAELYRERSPLTHVDRLSVPLLVLQGLEDHVVPPEQSEVVVAAAREKGLLHDYLTFPGEGHGFRKPENVAAWHEAELSFYRQVLRLDEGASG</sequence>
<gene>
    <name evidence="2" type="ORF">SAMN04489747_3904</name>
</gene>
<dbReference type="SUPFAM" id="SSF53474">
    <property type="entry name" value="alpha/beta-Hydrolases"/>
    <property type="match status" value="1"/>
</dbReference>
<dbReference type="PANTHER" id="PTHR43056:SF5">
    <property type="entry name" value="PEPTIDASE S9 PROLYL OLIGOPEPTIDASE CATALYTIC DOMAIN-CONTAINING PROTEIN"/>
    <property type="match status" value="1"/>
</dbReference>
<dbReference type="Gene3D" id="3.40.50.1820">
    <property type="entry name" value="alpha/beta hydrolase"/>
    <property type="match status" value="1"/>
</dbReference>
<dbReference type="GO" id="GO:0006508">
    <property type="term" value="P:proteolysis"/>
    <property type="evidence" value="ECO:0007669"/>
    <property type="project" value="InterPro"/>
</dbReference>
<dbReference type="SUPFAM" id="SSF69304">
    <property type="entry name" value="Tricorn protease N-terminal domain"/>
    <property type="match status" value="1"/>
</dbReference>
<evidence type="ECO:0000313" key="3">
    <source>
        <dbReference type="Proteomes" id="UP000198546"/>
    </source>
</evidence>
<dbReference type="AlphaFoldDB" id="A0A1G7ECP2"/>
<dbReference type="Pfam" id="PF00326">
    <property type="entry name" value="Peptidase_S9"/>
    <property type="match status" value="1"/>
</dbReference>
<reference evidence="2 3" key="1">
    <citation type="submission" date="2016-10" db="EMBL/GenBank/DDBJ databases">
        <authorList>
            <person name="de Groot N.N."/>
        </authorList>
    </citation>
    <scope>NUCLEOTIDE SEQUENCE [LARGE SCALE GENOMIC DNA]</scope>
    <source>
        <strain evidence="2 3">MON 2.2</strain>
    </source>
</reference>
<name>A0A1G7ECP2_9ACTN</name>
<dbReference type="Proteomes" id="UP000198546">
    <property type="component" value="Chromosome i"/>
</dbReference>
<dbReference type="InterPro" id="IPR011042">
    <property type="entry name" value="6-blade_b-propeller_TolB-like"/>
</dbReference>